<organism evidence="1 2">
    <name type="scientific">Candidatus Portnoybacteria bacterium RIFCSPHIGHO2_12_FULL_40_11</name>
    <dbReference type="NCBI Taxonomy" id="1801998"/>
    <lineage>
        <taxon>Bacteria</taxon>
        <taxon>Candidatus Portnoyibacteriota</taxon>
    </lineage>
</organism>
<dbReference type="Gene3D" id="3.40.630.30">
    <property type="match status" value="1"/>
</dbReference>
<protein>
    <recommendedName>
        <fullName evidence="3">BioF2-like acetyltransferase domain-containing protein</fullName>
    </recommendedName>
</protein>
<sequence length="351" mass="40410">MSTIVEKIISSIPNCSQITDDDKPLYDEFLKSEGKKYPYHYSRSWVFIKQISQGLGVKYFDKKKEHLITIAPNWGGTIPNYIFLPLGINAVQSVPFLAQELSKVLEQEIFVKKVYGDENKEYLLKNGFQEVPSSGNTDFKKLDDDKYPEVVCSVDDIIKATFGFTPSVKMDSFKNHIRKIKKKIFFGEYEVLEKNLTKELQESFYDLVERWSSNIAERTAKQFESGADVKEIKKWMSDVYYPHFIDEYAGKVDNKNIIAYLTFLNNKSVAFTSAYPINQNCLAVNASFCDIGYEGLIQYQFFSLAARAKLLGYKYLNLGSNDIESQYLYKSTMGEIAKVYPYILKFAAQKN</sequence>
<dbReference type="EMBL" id="MHNC01000037">
    <property type="protein sequence ID" value="OGZ38042.1"/>
    <property type="molecule type" value="Genomic_DNA"/>
</dbReference>
<accession>A0A1G2FJU6</accession>
<name>A0A1G2FJU6_9BACT</name>
<dbReference type="AlphaFoldDB" id="A0A1G2FJU6"/>
<comment type="caution">
    <text evidence="1">The sequence shown here is derived from an EMBL/GenBank/DDBJ whole genome shotgun (WGS) entry which is preliminary data.</text>
</comment>
<dbReference type="Proteomes" id="UP000177247">
    <property type="component" value="Unassembled WGS sequence"/>
</dbReference>
<evidence type="ECO:0000313" key="2">
    <source>
        <dbReference type="Proteomes" id="UP000177247"/>
    </source>
</evidence>
<gene>
    <name evidence="1" type="ORF">A3E90_00960</name>
</gene>
<evidence type="ECO:0008006" key="3">
    <source>
        <dbReference type="Google" id="ProtNLM"/>
    </source>
</evidence>
<evidence type="ECO:0000313" key="1">
    <source>
        <dbReference type="EMBL" id="OGZ38042.1"/>
    </source>
</evidence>
<reference evidence="1 2" key="1">
    <citation type="journal article" date="2016" name="Nat. Commun.">
        <title>Thousands of microbial genomes shed light on interconnected biogeochemical processes in an aquifer system.</title>
        <authorList>
            <person name="Anantharaman K."/>
            <person name="Brown C.T."/>
            <person name="Hug L.A."/>
            <person name="Sharon I."/>
            <person name="Castelle C.J."/>
            <person name="Probst A.J."/>
            <person name="Thomas B.C."/>
            <person name="Singh A."/>
            <person name="Wilkins M.J."/>
            <person name="Karaoz U."/>
            <person name="Brodie E.L."/>
            <person name="Williams K.H."/>
            <person name="Hubbard S.S."/>
            <person name="Banfield J.F."/>
        </authorList>
    </citation>
    <scope>NUCLEOTIDE SEQUENCE [LARGE SCALE GENOMIC DNA]</scope>
</reference>
<proteinExistence type="predicted"/>